<dbReference type="EMBL" id="JANBPK010001518">
    <property type="protein sequence ID" value="KAJ2922059.1"/>
    <property type="molecule type" value="Genomic_DNA"/>
</dbReference>
<keyword evidence="1" id="KW-0732">Signal</keyword>
<protein>
    <submittedName>
        <fullName evidence="3">Uncharacterized protein</fullName>
    </submittedName>
</protein>
<comment type="caution">
    <text evidence="3">The sequence shown here is derived from an EMBL/GenBank/DDBJ whole genome shotgun (WGS) entry which is preliminary data.</text>
</comment>
<evidence type="ECO:0000256" key="1">
    <source>
        <dbReference type="SAM" id="SignalP"/>
    </source>
</evidence>
<organism evidence="3 4">
    <name type="scientific">Candolleomyces eurysporus</name>
    <dbReference type="NCBI Taxonomy" id="2828524"/>
    <lineage>
        <taxon>Eukaryota</taxon>
        <taxon>Fungi</taxon>
        <taxon>Dikarya</taxon>
        <taxon>Basidiomycota</taxon>
        <taxon>Agaricomycotina</taxon>
        <taxon>Agaricomycetes</taxon>
        <taxon>Agaricomycetidae</taxon>
        <taxon>Agaricales</taxon>
        <taxon>Agaricineae</taxon>
        <taxon>Psathyrellaceae</taxon>
        <taxon>Candolleomyces</taxon>
    </lineage>
</organism>
<feature type="chain" id="PRO_5041194710" evidence="1">
    <location>
        <begin position="24"/>
        <end position="178"/>
    </location>
</feature>
<feature type="signal peptide" evidence="1">
    <location>
        <begin position="1"/>
        <end position="23"/>
    </location>
</feature>
<evidence type="ECO:0000313" key="3">
    <source>
        <dbReference type="EMBL" id="KAJ2926311.1"/>
    </source>
</evidence>
<dbReference type="OrthoDB" id="2961306at2759"/>
<name>A0A9W8J0K9_9AGAR</name>
<dbReference type="Proteomes" id="UP001140091">
    <property type="component" value="Unassembled WGS sequence"/>
</dbReference>
<accession>A0A9W8J0K9</accession>
<sequence>MHFTTVLFSVLTALTFTLNFGYAANLCTYASRGCSSSTYGCCNNLPAGNCCWWSSASLGWSVRLSNMSGSWYAACYGSQSCTHQMAVISVGGSTVCGSVPSANTSTWQSAGWYWNSRTGRAEVAASSTECRQPDVLGYTHSNRQYEVKVAEGQFDKITKLLDDGDYATLGHIATEVKA</sequence>
<dbReference type="EMBL" id="JANBPK010001068">
    <property type="protein sequence ID" value="KAJ2926311.1"/>
    <property type="molecule type" value="Genomic_DNA"/>
</dbReference>
<evidence type="ECO:0000313" key="2">
    <source>
        <dbReference type="EMBL" id="KAJ2922059.1"/>
    </source>
</evidence>
<reference evidence="3" key="1">
    <citation type="submission" date="2022-06" db="EMBL/GenBank/DDBJ databases">
        <title>Genome Sequence of Candolleomyces eurysporus.</title>
        <authorList>
            <person name="Buettner E."/>
        </authorList>
    </citation>
    <scope>NUCLEOTIDE SEQUENCE</scope>
    <source>
        <strain evidence="3">VTCC 930004</strain>
    </source>
</reference>
<feature type="non-terminal residue" evidence="3">
    <location>
        <position position="178"/>
    </location>
</feature>
<dbReference type="AlphaFoldDB" id="A0A9W8J0K9"/>
<keyword evidence="4" id="KW-1185">Reference proteome</keyword>
<evidence type="ECO:0000313" key="4">
    <source>
        <dbReference type="Proteomes" id="UP001140091"/>
    </source>
</evidence>
<proteinExistence type="predicted"/>
<gene>
    <name evidence="3" type="ORF">H1R20_g10789</name>
    <name evidence="2" type="ORF">H1R20_g15033</name>
</gene>